<feature type="domain" description="Fibronectin type-III" evidence="10">
    <location>
        <begin position="83"/>
        <end position="191"/>
    </location>
</feature>
<keyword evidence="4" id="KW-0677">Repeat</keyword>
<evidence type="ECO:0000256" key="1">
    <source>
        <dbReference type="ARBA" id="ARBA00004167"/>
    </source>
</evidence>
<keyword evidence="6" id="KW-0067">ATP-binding</keyword>
<dbReference type="InterPro" id="IPR050449">
    <property type="entry name" value="Ephrin_rcpt_TKs"/>
</dbReference>
<organism evidence="11 12">
    <name type="scientific">Scleropages formosus</name>
    <name type="common">Asian bonytongue</name>
    <name type="synonym">Osteoglossum formosum</name>
    <dbReference type="NCBI Taxonomy" id="113540"/>
    <lineage>
        <taxon>Eukaryota</taxon>
        <taxon>Metazoa</taxon>
        <taxon>Chordata</taxon>
        <taxon>Craniata</taxon>
        <taxon>Vertebrata</taxon>
        <taxon>Euteleostomi</taxon>
        <taxon>Actinopterygii</taxon>
        <taxon>Neopterygii</taxon>
        <taxon>Teleostei</taxon>
        <taxon>Osteoglossocephala</taxon>
        <taxon>Osteoglossomorpha</taxon>
        <taxon>Osteoglossiformes</taxon>
        <taxon>Osteoglossidae</taxon>
        <taxon>Scleropages</taxon>
    </lineage>
</organism>
<dbReference type="InterPro" id="IPR003961">
    <property type="entry name" value="FN3_dom"/>
</dbReference>
<keyword evidence="9" id="KW-0675">Receptor</keyword>
<protein>
    <recommendedName>
        <fullName evidence="10">Fibronectin type-III domain-containing protein</fullName>
    </recommendedName>
</protein>
<reference evidence="11 12" key="1">
    <citation type="submission" date="2015-08" db="EMBL/GenBank/DDBJ databases">
        <title>The genome of the Asian arowana (Scleropages formosus).</title>
        <authorList>
            <person name="Tan M.H."/>
            <person name="Gan H.M."/>
            <person name="Croft L.J."/>
            <person name="Austin C.M."/>
        </authorList>
    </citation>
    <scope>NUCLEOTIDE SEQUENCE [LARGE SCALE GENOMIC DNA]</scope>
    <source>
        <strain evidence="11">Aro1</strain>
    </source>
</reference>
<evidence type="ECO:0000256" key="5">
    <source>
        <dbReference type="ARBA" id="ARBA00022741"/>
    </source>
</evidence>
<evidence type="ECO:0000256" key="6">
    <source>
        <dbReference type="ARBA" id="ARBA00022840"/>
    </source>
</evidence>
<keyword evidence="7" id="KW-1133">Transmembrane helix</keyword>
<keyword evidence="5" id="KW-0547">Nucleotide-binding</keyword>
<name>A0A0P7VXW2_SCLFO</name>
<proteinExistence type="predicted"/>
<dbReference type="PANTHER" id="PTHR46877:SF10">
    <property type="entry name" value="EPHRIN TYPE-A RECEPTOR 6"/>
    <property type="match status" value="1"/>
</dbReference>
<evidence type="ECO:0000259" key="10">
    <source>
        <dbReference type="PROSITE" id="PS50853"/>
    </source>
</evidence>
<evidence type="ECO:0000256" key="4">
    <source>
        <dbReference type="ARBA" id="ARBA00022737"/>
    </source>
</evidence>
<dbReference type="SMART" id="SM00060">
    <property type="entry name" value="FN3"/>
    <property type="match status" value="1"/>
</dbReference>
<dbReference type="PANTHER" id="PTHR46877">
    <property type="entry name" value="EPH RECEPTOR A5"/>
    <property type="match status" value="1"/>
</dbReference>
<evidence type="ECO:0000256" key="3">
    <source>
        <dbReference type="ARBA" id="ARBA00022729"/>
    </source>
</evidence>
<dbReference type="FunFam" id="2.10.50.10:FF:000001">
    <property type="entry name" value="Ephrin type-A receptor 5"/>
    <property type="match status" value="1"/>
</dbReference>
<comment type="subcellular location">
    <subcellularLocation>
        <location evidence="1">Membrane</location>
        <topology evidence="1">Single-pass membrane protein</topology>
    </subcellularLocation>
</comment>
<dbReference type="AlphaFoldDB" id="A0A0P7VXW2"/>
<keyword evidence="8" id="KW-0472">Membrane</keyword>
<dbReference type="EMBL" id="JARO02000345">
    <property type="protein sequence ID" value="KPP78886.1"/>
    <property type="molecule type" value="Genomic_DNA"/>
</dbReference>
<evidence type="ECO:0000256" key="2">
    <source>
        <dbReference type="ARBA" id="ARBA00022692"/>
    </source>
</evidence>
<dbReference type="PROSITE" id="PS50853">
    <property type="entry name" value="FN3"/>
    <property type="match status" value="1"/>
</dbReference>
<dbReference type="InterPro" id="IPR036116">
    <property type="entry name" value="FN3_sf"/>
</dbReference>
<dbReference type="GO" id="GO:0005524">
    <property type="term" value="F:ATP binding"/>
    <property type="evidence" value="ECO:0007669"/>
    <property type="project" value="UniProtKB-KW"/>
</dbReference>
<dbReference type="Gene3D" id="2.10.50.10">
    <property type="entry name" value="Tumor Necrosis Factor Receptor, subunit A, domain 2"/>
    <property type="match status" value="1"/>
</dbReference>
<dbReference type="CDD" id="cd00063">
    <property type="entry name" value="FN3"/>
    <property type="match status" value="1"/>
</dbReference>
<dbReference type="GO" id="GO:0030425">
    <property type="term" value="C:dendrite"/>
    <property type="evidence" value="ECO:0007669"/>
    <property type="project" value="TreeGrafter"/>
</dbReference>
<evidence type="ECO:0000256" key="9">
    <source>
        <dbReference type="ARBA" id="ARBA00023170"/>
    </source>
</evidence>
<gene>
    <name evidence="11" type="ORF">Z043_101579</name>
</gene>
<keyword evidence="2" id="KW-0812">Transmembrane</keyword>
<dbReference type="Gene3D" id="2.60.40.10">
    <property type="entry name" value="Immunoglobulins"/>
    <property type="match status" value="1"/>
</dbReference>
<evidence type="ECO:0000313" key="12">
    <source>
        <dbReference type="Proteomes" id="UP000034805"/>
    </source>
</evidence>
<comment type="caution">
    <text evidence="11">The sequence shown here is derived from an EMBL/GenBank/DDBJ whole genome shotgun (WGS) entry which is preliminary data.</text>
</comment>
<evidence type="ECO:0000256" key="7">
    <source>
        <dbReference type="ARBA" id="ARBA00022989"/>
    </source>
</evidence>
<dbReference type="SUPFAM" id="SSF49265">
    <property type="entry name" value="Fibronectin type III"/>
    <property type="match status" value="1"/>
</dbReference>
<evidence type="ECO:0000256" key="8">
    <source>
        <dbReference type="ARBA" id="ARBA00023136"/>
    </source>
</evidence>
<dbReference type="GO" id="GO:0007411">
    <property type="term" value="P:axon guidance"/>
    <property type="evidence" value="ECO:0007669"/>
    <property type="project" value="TreeGrafter"/>
</dbReference>
<dbReference type="SMART" id="SM01411">
    <property type="entry name" value="Ephrin_rec_like"/>
    <property type="match status" value="1"/>
</dbReference>
<dbReference type="InterPro" id="IPR013783">
    <property type="entry name" value="Ig-like_fold"/>
</dbReference>
<dbReference type="GO" id="GO:0005005">
    <property type="term" value="F:transmembrane-ephrin receptor activity"/>
    <property type="evidence" value="ECO:0007669"/>
    <property type="project" value="TreeGrafter"/>
</dbReference>
<dbReference type="Pfam" id="PF00041">
    <property type="entry name" value="fn3"/>
    <property type="match status" value="1"/>
</dbReference>
<dbReference type="Proteomes" id="UP000034805">
    <property type="component" value="Unassembled WGS sequence"/>
</dbReference>
<keyword evidence="3" id="KW-0732">Signal</keyword>
<accession>A0A0P7VXW2</accession>
<dbReference type="GO" id="GO:0005886">
    <property type="term" value="C:plasma membrane"/>
    <property type="evidence" value="ECO:0007669"/>
    <property type="project" value="TreeGrafter"/>
</dbReference>
<sequence>MGAEAQGSPELLGSFTKKILSVQHSIVPPSCRPGFYKAFTGNIKCSKCPPHSFSHEEGASLCHCEAGFFRAEKDPPTMACTRPPSPPRNVMFNLNETSLFLEWSPPSDTGGRKDVTYSVQCKLCGADPENCQLCGDDLRFVPRPRGLTDSSVTVLDFSAHANYTFEIESHNGVSALSPSPRPVAAITVSADQADLRLVSSHLIFLPWHSRRAKLEAGASFQVSPLHFMFRWGIDELRAKDPTHNSRTEGDK</sequence>
<evidence type="ECO:0000313" key="11">
    <source>
        <dbReference type="EMBL" id="KPP78886.1"/>
    </source>
</evidence>
<dbReference type="FunFam" id="2.60.40.10:FF:000059">
    <property type="entry name" value="Ephrin type-A receptor 6"/>
    <property type="match status" value="1"/>
</dbReference>